<reference evidence="1 2" key="1">
    <citation type="submission" date="2019-03" db="EMBL/GenBank/DDBJ databases">
        <title>Single cell metagenomics reveals metabolic interactions within the superorganism composed of flagellate Streblomastix strix and complex community of Bacteroidetes bacteria on its surface.</title>
        <authorList>
            <person name="Treitli S.C."/>
            <person name="Kolisko M."/>
            <person name="Husnik F."/>
            <person name="Keeling P."/>
            <person name="Hampl V."/>
        </authorList>
    </citation>
    <scope>NUCLEOTIDE SEQUENCE [LARGE SCALE GENOMIC DNA]</scope>
    <source>
        <strain evidence="1">ST1C</strain>
    </source>
</reference>
<protein>
    <submittedName>
        <fullName evidence="1">Uncharacterized protein</fullName>
    </submittedName>
</protein>
<dbReference type="EMBL" id="SNRW01021452">
    <property type="protein sequence ID" value="KAA6364602.1"/>
    <property type="molecule type" value="Genomic_DNA"/>
</dbReference>
<evidence type="ECO:0000313" key="1">
    <source>
        <dbReference type="EMBL" id="KAA6364602.1"/>
    </source>
</evidence>
<feature type="non-terminal residue" evidence="1">
    <location>
        <position position="1"/>
    </location>
</feature>
<name>A0A5J4U3U7_9EUKA</name>
<sequence>GYYLLNTDTQNLSDSANGDFSFSAESGTEWMNDQNCYNSGDIVPDQVTPASDATLLSDGIATAGICTQYSRRDHVHMLNITTTIQPTDSASGSVGTTNYYARNHHSHPINIETNASNISIVNGVGAKGTSAFYARHDRIHLQQLSYDGNVTTTKFIKANGSATEVLCVNGDKTTIDSKISRTYNGSAGGWIRLCVFPAGASAGNPFIEFKVYTSYNAVQTIRLVPYYTVNGINTIYGIFAASTRVSTSYEIANGVNQLFHNHSGSGTSAIYSVFVRLESAGSITIVVSDQSTYYTNRKTEILTQDVVSGVAIGTQIQITYDLADRGIINNMLQVNPTGTTYSTYINGIRIGNYNTEYSSLYLECSNSAINTTQVGQWEISKTSDRALIINPSSLRQADHSGGLNQLYEQ</sequence>
<accession>A0A5J4U3U7</accession>
<comment type="caution">
    <text evidence="1">The sequence shown here is derived from an EMBL/GenBank/DDBJ whole genome shotgun (WGS) entry which is preliminary data.</text>
</comment>
<organism evidence="1 2">
    <name type="scientific">Streblomastix strix</name>
    <dbReference type="NCBI Taxonomy" id="222440"/>
    <lineage>
        <taxon>Eukaryota</taxon>
        <taxon>Metamonada</taxon>
        <taxon>Preaxostyla</taxon>
        <taxon>Oxymonadida</taxon>
        <taxon>Streblomastigidae</taxon>
        <taxon>Streblomastix</taxon>
    </lineage>
</organism>
<gene>
    <name evidence="1" type="ORF">EZS28_039871</name>
</gene>
<evidence type="ECO:0000313" key="2">
    <source>
        <dbReference type="Proteomes" id="UP000324800"/>
    </source>
</evidence>
<dbReference type="Proteomes" id="UP000324800">
    <property type="component" value="Unassembled WGS sequence"/>
</dbReference>
<dbReference type="AlphaFoldDB" id="A0A5J4U3U7"/>
<proteinExistence type="predicted"/>